<dbReference type="GO" id="GO:0003712">
    <property type="term" value="F:transcription coregulator activity"/>
    <property type="evidence" value="ECO:0007669"/>
    <property type="project" value="InterPro"/>
</dbReference>
<dbReference type="EMBL" id="OY660870">
    <property type="protein sequence ID" value="CAJ1059714.1"/>
    <property type="molecule type" value="Genomic_DNA"/>
</dbReference>
<feature type="region of interest" description="Disordered" evidence="9">
    <location>
        <begin position="215"/>
        <end position="271"/>
    </location>
</feature>
<evidence type="ECO:0000313" key="11">
    <source>
        <dbReference type="EMBL" id="CAJ1059714.1"/>
    </source>
</evidence>
<dbReference type="PANTHER" id="PTHR13074">
    <property type="entry name" value="MEDIATOR OF RNA POLYMERASE II TRANSCRIPTION SUBUNIT 8"/>
    <property type="match status" value="1"/>
</dbReference>
<dbReference type="GO" id="GO:0016592">
    <property type="term" value="C:mediator complex"/>
    <property type="evidence" value="ECO:0007669"/>
    <property type="project" value="InterPro"/>
</dbReference>
<dbReference type="InterPro" id="IPR019364">
    <property type="entry name" value="Mediatior_Med8_fun/met"/>
</dbReference>
<feature type="compositionally biased region" description="Gly residues" evidence="9">
    <location>
        <begin position="241"/>
        <end position="253"/>
    </location>
</feature>
<feature type="compositionally biased region" description="Low complexity" evidence="9">
    <location>
        <begin position="254"/>
        <end position="265"/>
    </location>
</feature>
<evidence type="ECO:0000256" key="9">
    <source>
        <dbReference type="SAM" id="MobiDB-lite"/>
    </source>
</evidence>
<dbReference type="AlphaFoldDB" id="A0AAV1FG47"/>
<evidence type="ECO:0000256" key="4">
    <source>
        <dbReference type="ARBA" id="ARBA00023159"/>
    </source>
</evidence>
<evidence type="ECO:0000256" key="10">
    <source>
        <dbReference type="SAM" id="SignalP"/>
    </source>
</evidence>
<keyword evidence="10" id="KW-0732">Signal</keyword>
<evidence type="ECO:0000256" key="7">
    <source>
        <dbReference type="ARBA" id="ARBA00025248"/>
    </source>
</evidence>
<evidence type="ECO:0000256" key="6">
    <source>
        <dbReference type="ARBA" id="ARBA00023242"/>
    </source>
</evidence>
<feature type="chain" id="PRO_5043818975" description="Mediator of RNA polymerase II transcription subunit 8" evidence="10">
    <location>
        <begin position="16"/>
        <end position="271"/>
    </location>
</feature>
<gene>
    <name evidence="8" type="primary">MED8</name>
    <name evidence="11" type="ORF">XNOV1_A007174</name>
</gene>
<comment type="function">
    <text evidence="7">Component of the Mediator complex, a coactivator involved in the regulated transcription of nearly all RNA polymerase II-dependent genes. Mediator functions as a bridge to convey information from gene-specific regulatory proteins to the basal RNA polymerase II transcription machinery. Mediator is recruited to promoters by direct interactions with regulatory proteins and serves as a scaffold for the assembly of a functional preinitiation complex with RNA polymerase II and the general transcription factors. May play a role as a target recruitment subunit in E3 ubiquitin-protein ligase complexes and thus in ubiquitination and subsequent proteasomal degradation of target proteins.</text>
</comment>
<dbReference type="GO" id="GO:0070847">
    <property type="term" value="C:core mediator complex"/>
    <property type="evidence" value="ECO:0007669"/>
    <property type="project" value="TreeGrafter"/>
</dbReference>
<evidence type="ECO:0000256" key="1">
    <source>
        <dbReference type="ARBA" id="ARBA00004123"/>
    </source>
</evidence>
<dbReference type="Pfam" id="PF10232">
    <property type="entry name" value="Med8"/>
    <property type="match status" value="1"/>
</dbReference>
<evidence type="ECO:0000256" key="8">
    <source>
        <dbReference type="RuleBase" id="RU364144"/>
    </source>
</evidence>
<evidence type="ECO:0000256" key="2">
    <source>
        <dbReference type="ARBA" id="ARBA00005716"/>
    </source>
</evidence>
<keyword evidence="6 8" id="KW-0539">Nucleus</keyword>
<name>A0AAV1FG47_XYRNO</name>
<dbReference type="GO" id="GO:0006357">
    <property type="term" value="P:regulation of transcription by RNA polymerase II"/>
    <property type="evidence" value="ECO:0007669"/>
    <property type="project" value="InterPro"/>
</dbReference>
<accession>A0AAV1FG47</accession>
<keyword evidence="3 8" id="KW-0805">Transcription regulation</keyword>
<comment type="subunit">
    <text evidence="8">Component of the Mediator complex.</text>
</comment>
<feature type="signal peptide" evidence="10">
    <location>
        <begin position="1"/>
        <end position="15"/>
    </location>
</feature>
<evidence type="ECO:0000256" key="5">
    <source>
        <dbReference type="ARBA" id="ARBA00023163"/>
    </source>
</evidence>
<dbReference type="PANTHER" id="PTHR13074:SF9">
    <property type="entry name" value="MEDIATOR OF RNA POLYMERASE II TRANSCRIPTION SUBUNIT 8"/>
    <property type="match status" value="1"/>
</dbReference>
<dbReference type="GO" id="GO:0000978">
    <property type="term" value="F:RNA polymerase II cis-regulatory region sequence-specific DNA binding"/>
    <property type="evidence" value="ECO:0007669"/>
    <property type="project" value="TreeGrafter"/>
</dbReference>
<reference evidence="11" key="1">
    <citation type="submission" date="2023-08" db="EMBL/GenBank/DDBJ databases">
        <authorList>
            <person name="Alioto T."/>
            <person name="Alioto T."/>
            <person name="Gomez Garrido J."/>
        </authorList>
    </citation>
    <scope>NUCLEOTIDE SEQUENCE</scope>
</reference>
<organism evidence="11 12">
    <name type="scientific">Xyrichtys novacula</name>
    <name type="common">Pearly razorfish</name>
    <name type="synonym">Hemipteronotus novacula</name>
    <dbReference type="NCBI Taxonomy" id="13765"/>
    <lineage>
        <taxon>Eukaryota</taxon>
        <taxon>Metazoa</taxon>
        <taxon>Chordata</taxon>
        <taxon>Craniata</taxon>
        <taxon>Vertebrata</taxon>
        <taxon>Euteleostomi</taxon>
        <taxon>Actinopterygii</taxon>
        <taxon>Neopterygii</taxon>
        <taxon>Teleostei</taxon>
        <taxon>Neoteleostei</taxon>
        <taxon>Acanthomorphata</taxon>
        <taxon>Eupercaria</taxon>
        <taxon>Labriformes</taxon>
        <taxon>Labridae</taxon>
        <taxon>Xyrichtys</taxon>
    </lineage>
</organism>
<dbReference type="Proteomes" id="UP001178508">
    <property type="component" value="Chromosome 7"/>
</dbReference>
<feature type="compositionally biased region" description="Basic and acidic residues" evidence="9">
    <location>
        <begin position="172"/>
        <end position="181"/>
    </location>
</feature>
<proteinExistence type="inferred from homology"/>
<keyword evidence="5 8" id="KW-0804">Transcription</keyword>
<keyword evidence="4 8" id="KW-0010">Activator</keyword>
<evidence type="ECO:0000313" key="12">
    <source>
        <dbReference type="Proteomes" id="UP001178508"/>
    </source>
</evidence>
<protein>
    <recommendedName>
        <fullName evidence="8">Mediator of RNA polymerase II transcription subunit 8</fullName>
    </recommendedName>
    <alternativeName>
        <fullName evidence="8">Mediator complex subunit 8</fullName>
    </alternativeName>
</protein>
<sequence>MIFGVFFVFFCSSSAVPQQREEKQLEASVESLVSRVAHVKSALHSFIYKLENEYERLTWPSVLDNFALLSGQLNTINKLLKNEKTPSFRNQVIIPLLLSPDRDEDLAKLTEQRVPVFSHEIVPDYLRTKPDPEVEEQEKQLSAEAARIGPDVAQKQIQTLNKLCSNLLEKLNNPRDDRDAESAAIRQNKPSFNPADTNALVGAVAFGKGLSKCRPPGQVAAGHPGQGPMISGGPTLQQVTIGGGSSQQAGIGGPVAPQQQGQPGRRPGELG</sequence>
<keyword evidence="12" id="KW-1185">Reference proteome</keyword>
<comment type="similarity">
    <text evidence="2 8">Belongs to the Mediator complex subunit 8 family.</text>
</comment>
<feature type="region of interest" description="Disordered" evidence="9">
    <location>
        <begin position="172"/>
        <end position="196"/>
    </location>
</feature>
<evidence type="ECO:0000256" key="3">
    <source>
        <dbReference type="ARBA" id="ARBA00023015"/>
    </source>
</evidence>
<comment type="subcellular location">
    <subcellularLocation>
        <location evidence="1 8">Nucleus</location>
    </subcellularLocation>
</comment>